<dbReference type="KEGG" id="aman:B6F84_07115"/>
<keyword evidence="5" id="KW-1185">Reference proteome</keyword>
<dbReference type="STRING" id="282676.B6F84_07115"/>
<dbReference type="GO" id="GO:0032259">
    <property type="term" value="P:methylation"/>
    <property type="evidence" value="ECO:0007669"/>
    <property type="project" value="UniProtKB-KW"/>
</dbReference>
<dbReference type="EMBL" id="CP020477">
    <property type="protein sequence ID" value="ARM77105.1"/>
    <property type="molecule type" value="Genomic_DNA"/>
</dbReference>
<dbReference type="PANTHER" id="PTHR47816">
    <property type="entry name" value="RIBOSOMAL RNA SMALL SUBUNIT METHYLTRANSFERASE C"/>
    <property type="match status" value="1"/>
</dbReference>
<dbReference type="RefSeq" id="WP_148691609.1">
    <property type="nucleotide sequence ID" value="NZ_CP020477.1"/>
</dbReference>
<dbReference type="InterPro" id="IPR007848">
    <property type="entry name" value="Small_mtfrase_dom"/>
</dbReference>
<dbReference type="CDD" id="cd02440">
    <property type="entry name" value="AdoMet_MTases"/>
    <property type="match status" value="1"/>
</dbReference>
<dbReference type="InterPro" id="IPR029063">
    <property type="entry name" value="SAM-dependent_MTases_sf"/>
</dbReference>
<dbReference type="GO" id="GO:0008757">
    <property type="term" value="F:S-adenosylmethionine-dependent methyltransferase activity"/>
    <property type="evidence" value="ECO:0007669"/>
    <property type="project" value="InterPro"/>
</dbReference>
<dbReference type="AlphaFoldDB" id="A0A1W6K3N5"/>
<evidence type="ECO:0000259" key="3">
    <source>
        <dbReference type="Pfam" id="PF05175"/>
    </source>
</evidence>
<dbReference type="Proteomes" id="UP000193404">
    <property type="component" value="Chromosome"/>
</dbReference>
<reference evidence="4 5" key="1">
    <citation type="submission" date="2017-03" db="EMBL/GenBank/DDBJ databases">
        <title>Sulfur activation and transportation mechanism of thermophilic Archaea Acidianus manzaensis YN-25.</title>
        <authorList>
            <person name="Ma Y."/>
            <person name="Yang Y."/>
            <person name="Xia J."/>
        </authorList>
    </citation>
    <scope>NUCLEOTIDE SEQUENCE [LARGE SCALE GENOMIC DNA]</scope>
    <source>
        <strain evidence="4 5">YN-25</strain>
    </source>
</reference>
<feature type="domain" description="Methyltransferase small" evidence="3">
    <location>
        <begin position="16"/>
        <end position="178"/>
    </location>
</feature>
<organism evidence="4 5">
    <name type="scientific">Acidianus manzaensis</name>
    <dbReference type="NCBI Taxonomy" id="282676"/>
    <lineage>
        <taxon>Archaea</taxon>
        <taxon>Thermoproteota</taxon>
        <taxon>Thermoprotei</taxon>
        <taxon>Sulfolobales</taxon>
        <taxon>Sulfolobaceae</taxon>
        <taxon>Acidianus</taxon>
    </lineage>
</organism>
<dbReference type="Pfam" id="PF05175">
    <property type="entry name" value="MTS"/>
    <property type="match status" value="1"/>
</dbReference>
<gene>
    <name evidence="4" type="ORF">B6F84_07115</name>
</gene>
<proteinExistence type="predicted"/>
<keyword evidence="2 4" id="KW-0808">Transferase</keyword>
<dbReference type="GeneID" id="41590676"/>
<dbReference type="InterPro" id="IPR046977">
    <property type="entry name" value="RsmC/RlmG"/>
</dbReference>
<evidence type="ECO:0000313" key="4">
    <source>
        <dbReference type="EMBL" id="ARM77105.1"/>
    </source>
</evidence>
<dbReference type="Gene3D" id="3.40.50.150">
    <property type="entry name" value="Vaccinia Virus protein VP39"/>
    <property type="match status" value="1"/>
</dbReference>
<dbReference type="OrthoDB" id="4668at2157"/>
<protein>
    <submittedName>
        <fullName evidence="4">Methyltransferase</fullName>
    </submittedName>
</protein>
<dbReference type="SUPFAM" id="SSF53335">
    <property type="entry name" value="S-adenosyl-L-methionine-dependent methyltransferases"/>
    <property type="match status" value="1"/>
</dbReference>
<evidence type="ECO:0000256" key="1">
    <source>
        <dbReference type="ARBA" id="ARBA00022603"/>
    </source>
</evidence>
<accession>A0A1W6K3N5</accession>
<evidence type="ECO:0000313" key="5">
    <source>
        <dbReference type="Proteomes" id="UP000193404"/>
    </source>
</evidence>
<evidence type="ECO:0000256" key="2">
    <source>
        <dbReference type="ARBA" id="ARBA00022679"/>
    </source>
</evidence>
<keyword evidence="1 4" id="KW-0489">Methyltransferase</keyword>
<name>A0A1W6K3N5_9CREN</name>
<dbReference type="PANTHER" id="PTHR47816:SF4">
    <property type="entry name" value="RIBOSOMAL RNA SMALL SUBUNIT METHYLTRANSFERASE C"/>
    <property type="match status" value="1"/>
</dbReference>
<sequence length="183" mass="20656">MSIFVINEVVEGIPLSLVSHPGLFSKRKLDLGTRAFIENLILPEEGTVVDLGCGYGPIGIFIALKNPKLKIIMLDINPLAVKTAKLNVQRYHLENRIEVQKSDVLTELKTKVAAIYSNPPLSKGTDFLEKFAEQSSQKLDEKGFIQMIVYKGERNVIKYFSKYFNNIKVIKRIKGYSLIIVNN</sequence>